<reference evidence="8 9" key="1">
    <citation type="submission" date="2016-11" db="EMBL/GenBank/DDBJ databases">
        <authorList>
            <person name="Jaros S."/>
            <person name="Januszkiewicz K."/>
            <person name="Wedrychowicz H."/>
        </authorList>
    </citation>
    <scope>NUCLEOTIDE SEQUENCE [LARGE SCALE GENOMIC DNA]</scope>
    <source>
        <strain evidence="8 9">DSM 19436</strain>
    </source>
</reference>
<dbReference type="GO" id="GO:0005886">
    <property type="term" value="C:plasma membrane"/>
    <property type="evidence" value="ECO:0007669"/>
    <property type="project" value="UniProtKB-SubCell"/>
</dbReference>
<gene>
    <name evidence="8" type="ORF">SAMN02745157_1644</name>
</gene>
<protein>
    <submittedName>
        <fullName evidence="8">Cytochrome b</fullName>
    </submittedName>
</protein>
<dbReference type="Gene3D" id="1.20.950.20">
    <property type="entry name" value="Transmembrane di-heme cytochromes, Chain C"/>
    <property type="match status" value="1"/>
</dbReference>
<evidence type="ECO:0000256" key="4">
    <source>
        <dbReference type="ARBA" id="ARBA00022989"/>
    </source>
</evidence>
<dbReference type="InterPro" id="IPR016174">
    <property type="entry name" value="Di-haem_cyt_TM"/>
</dbReference>
<feature type="transmembrane region" description="Helical" evidence="6">
    <location>
        <begin position="135"/>
        <end position="155"/>
    </location>
</feature>
<dbReference type="OrthoDB" id="196472at2"/>
<dbReference type="GO" id="GO:0020037">
    <property type="term" value="F:heme binding"/>
    <property type="evidence" value="ECO:0007669"/>
    <property type="project" value="TreeGrafter"/>
</dbReference>
<evidence type="ECO:0000256" key="6">
    <source>
        <dbReference type="SAM" id="Phobius"/>
    </source>
</evidence>
<evidence type="ECO:0000256" key="5">
    <source>
        <dbReference type="ARBA" id="ARBA00023136"/>
    </source>
</evidence>
<feature type="transmembrane region" description="Helical" evidence="6">
    <location>
        <begin position="36"/>
        <end position="57"/>
    </location>
</feature>
<organism evidence="8 9">
    <name type="scientific">Kaistia soli DSM 19436</name>
    <dbReference type="NCBI Taxonomy" id="1122133"/>
    <lineage>
        <taxon>Bacteria</taxon>
        <taxon>Pseudomonadati</taxon>
        <taxon>Pseudomonadota</taxon>
        <taxon>Alphaproteobacteria</taxon>
        <taxon>Hyphomicrobiales</taxon>
        <taxon>Kaistiaceae</taxon>
        <taxon>Kaistia</taxon>
    </lineage>
</organism>
<dbReference type="InterPro" id="IPR011577">
    <property type="entry name" value="Cyt_b561_bac/Ni-Hgenase"/>
</dbReference>
<dbReference type="EMBL" id="FQUP01000001">
    <property type="protein sequence ID" value="SHF10107.1"/>
    <property type="molecule type" value="Genomic_DNA"/>
</dbReference>
<evidence type="ECO:0000256" key="3">
    <source>
        <dbReference type="ARBA" id="ARBA00022692"/>
    </source>
</evidence>
<feature type="domain" description="Cytochrome b561 bacterial/Ni-hydrogenase" evidence="7">
    <location>
        <begin position="7"/>
        <end position="168"/>
    </location>
</feature>
<proteinExistence type="predicted"/>
<keyword evidence="2" id="KW-1003">Cell membrane</keyword>
<keyword evidence="3 6" id="KW-0812">Transmembrane</keyword>
<dbReference type="AlphaFoldDB" id="A0A1M4YX28"/>
<evidence type="ECO:0000256" key="1">
    <source>
        <dbReference type="ARBA" id="ARBA00004651"/>
    </source>
</evidence>
<keyword evidence="4 6" id="KW-1133">Transmembrane helix</keyword>
<dbReference type="SUPFAM" id="SSF81342">
    <property type="entry name" value="Transmembrane di-heme cytochromes"/>
    <property type="match status" value="1"/>
</dbReference>
<accession>A0A1M4YX28</accession>
<evidence type="ECO:0000313" key="8">
    <source>
        <dbReference type="EMBL" id="SHF10107.1"/>
    </source>
</evidence>
<keyword evidence="9" id="KW-1185">Reference proteome</keyword>
<sequence length="179" mass="19227">MSGEVKVWDPVVRLFHWALAISIAIAWLTAEDMQSVHHVAGYVAAGLLAVRIVWGVIGPRTARFSSFVRHPSTVIGYLCDIAAGRERRFLGHNPAGGAMIVALMLAIAAQATMGYLLTTDAFFGVDWLAELHGAFAYVILGLIGLHVAGVLIASVRHRENLPLAMITGRKRGLAADEMG</sequence>
<dbReference type="GO" id="GO:0009055">
    <property type="term" value="F:electron transfer activity"/>
    <property type="evidence" value="ECO:0007669"/>
    <property type="project" value="InterPro"/>
</dbReference>
<dbReference type="Proteomes" id="UP000184485">
    <property type="component" value="Unassembled WGS sequence"/>
</dbReference>
<name>A0A1M4YX28_9HYPH</name>
<dbReference type="GO" id="GO:0022904">
    <property type="term" value="P:respiratory electron transport chain"/>
    <property type="evidence" value="ECO:0007669"/>
    <property type="project" value="InterPro"/>
</dbReference>
<dbReference type="STRING" id="1122133.SAMN02745157_1644"/>
<feature type="transmembrane region" description="Helical" evidence="6">
    <location>
        <begin position="12"/>
        <end position="30"/>
    </location>
</feature>
<dbReference type="InterPro" id="IPR051542">
    <property type="entry name" value="Hydrogenase_cytochrome"/>
</dbReference>
<dbReference type="RefSeq" id="WP_073052179.1">
    <property type="nucleotide sequence ID" value="NZ_FQUP01000001.1"/>
</dbReference>
<comment type="subcellular location">
    <subcellularLocation>
        <location evidence="1">Cell membrane</location>
        <topology evidence="1">Multi-pass membrane protein</topology>
    </subcellularLocation>
</comment>
<evidence type="ECO:0000256" key="2">
    <source>
        <dbReference type="ARBA" id="ARBA00022475"/>
    </source>
</evidence>
<evidence type="ECO:0000259" key="7">
    <source>
        <dbReference type="Pfam" id="PF01292"/>
    </source>
</evidence>
<feature type="transmembrane region" description="Helical" evidence="6">
    <location>
        <begin position="95"/>
        <end position="115"/>
    </location>
</feature>
<keyword evidence="5 6" id="KW-0472">Membrane</keyword>
<dbReference type="PANTHER" id="PTHR30485">
    <property type="entry name" value="NI/FE-HYDROGENASE 1 B-TYPE CYTOCHROME SUBUNIT"/>
    <property type="match status" value="1"/>
</dbReference>
<evidence type="ECO:0000313" key="9">
    <source>
        <dbReference type="Proteomes" id="UP000184485"/>
    </source>
</evidence>
<dbReference type="PANTHER" id="PTHR30485:SF2">
    <property type="entry name" value="BLL0597 PROTEIN"/>
    <property type="match status" value="1"/>
</dbReference>
<dbReference type="Pfam" id="PF01292">
    <property type="entry name" value="Ni_hydr_CYTB"/>
    <property type="match status" value="1"/>
</dbReference>